<evidence type="ECO:0000313" key="1">
    <source>
        <dbReference type="EMBL" id="TEB29930.1"/>
    </source>
</evidence>
<evidence type="ECO:0008006" key="3">
    <source>
        <dbReference type="Google" id="ProtNLM"/>
    </source>
</evidence>
<protein>
    <recommendedName>
        <fullName evidence="3">F-box domain-containing protein</fullName>
    </recommendedName>
</protein>
<dbReference type="OrthoDB" id="2745898at2759"/>
<reference evidence="1 2" key="1">
    <citation type="journal article" date="2019" name="Nat. Ecol. Evol.">
        <title>Megaphylogeny resolves global patterns of mushroom evolution.</title>
        <authorList>
            <person name="Varga T."/>
            <person name="Krizsan K."/>
            <person name="Foldi C."/>
            <person name="Dima B."/>
            <person name="Sanchez-Garcia M."/>
            <person name="Sanchez-Ramirez S."/>
            <person name="Szollosi G.J."/>
            <person name="Szarkandi J.G."/>
            <person name="Papp V."/>
            <person name="Albert L."/>
            <person name="Andreopoulos W."/>
            <person name="Angelini C."/>
            <person name="Antonin V."/>
            <person name="Barry K.W."/>
            <person name="Bougher N.L."/>
            <person name="Buchanan P."/>
            <person name="Buyck B."/>
            <person name="Bense V."/>
            <person name="Catcheside P."/>
            <person name="Chovatia M."/>
            <person name="Cooper J."/>
            <person name="Damon W."/>
            <person name="Desjardin D."/>
            <person name="Finy P."/>
            <person name="Geml J."/>
            <person name="Haridas S."/>
            <person name="Hughes K."/>
            <person name="Justo A."/>
            <person name="Karasinski D."/>
            <person name="Kautmanova I."/>
            <person name="Kiss B."/>
            <person name="Kocsube S."/>
            <person name="Kotiranta H."/>
            <person name="LaButti K.M."/>
            <person name="Lechner B.E."/>
            <person name="Liimatainen K."/>
            <person name="Lipzen A."/>
            <person name="Lukacs Z."/>
            <person name="Mihaltcheva S."/>
            <person name="Morgado L.N."/>
            <person name="Niskanen T."/>
            <person name="Noordeloos M.E."/>
            <person name="Ohm R.A."/>
            <person name="Ortiz-Santana B."/>
            <person name="Ovrebo C."/>
            <person name="Racz N."/>
            <person name="Riley R."/>
            <person name="Savchenko A."/>
            <person name="Shiryaev A."/>
            <person name="Soop K."/>
            <person name="Spirin V."/>
            <person name="Szebenyi C."/>
            <person name="Tomsovsky M."/>
            <person name="Tulloss R.E."/>
            <person name="Uehling J."/>
            <person name="Grigoriev I.V."/>
            <person name="Vagvolgyi C."/>
            <person name="Papp T."/>
            <person name="Martin F.M."/>
            <person name="Miettinen O."/>
            <person name="Hibbett D.S."/>
            <person name="Nagy L.G."/>
        </authorList>
    </citation>
    <scope>NUCLEOTIDE SEQUENCE [LARGE SCALE GENOMIC DNA]</scope>
    <source>
        <strain evidence="1 2">FP101781</strain>
    </source>
</reference>
<organism evidence="1 2">
    <name type="scientific">Coprinellus micaceus</name>
    <name type="common">Glistening ink-cap mushroom</name>
    <name type="synonym">Coprinus micaceus</name>
    <dbReference type="NCBI Taxonomy" id="71717"/>
    <lineage>
        <taxon>Eukaryota</taxon>
        <taxon>Fungi</taxon>
        <taxon>Dikarya</taxon>
        <taxon>Basidiomycota</taxon>
        <taxon>Agaricomycotina</taxon>
        <taxon>Agaricomycetes</taxon>
        <taxon>Agaricomycetidae</taxon>
        <taxon>Agaricales</taxon>
        <taxon>Agaricineae</taxon>
        <taxon>Psathyrellaceae</taxon>
        <taxon>Coprinellus</taxon>
    </lineage>
</organism>
<dbReference type="Proteomes" id="UP000298030">
    <property type="component" value="Unassembled WGS sequence"/>
</dbReference>
<dbReference type="SUPFAM" id="SSF52047">
    <property type="entry name" value="RNI-like"/>
    <property type="match status" value="1"/>
</dbReference>
<proteinExistence type="predicted"/>
<comment type="caution">
    <text evidence="1">The sequence shown here is derived from an EMBL/GenBank/DDBJ whole genome shotgun (WGS) entry which is preliminary data.</text>
</comment>
<dbReference type="STRING" id="71717.A0A4Y7T738"/>
<dbReference type="InterPro" id="IPR032675">
    <property type="entry name" value="LRR_dom_sf"/>
</dbReference>
<dbReference type="EMBL" id="QPFP01000025">
    <property type="protein sequence ID" value="TEB29930.1"/>
    <property type="molecule type" value="Genomic_DNA"/>
</dbReference>
<dbReference type="AlphaFoldDB" id="A0A4Y7T738"/>
<name>A0A4Y7T738_COPMI</name>
<dbReference type="Gene3D" id="3.80.10.10">
    <property type="entry name" value="Ribonuclease Inhibitor"/>
    <property type="match status" value="1"/>
</dbReference>
<sequence>MISLPPELIYLIISTAASRKGVESVKNLSLTCSALRGPCQSLLLSHIQVAISYSRIPGSTASPGARLLELLSSSSRIVSYVKRITMFDPEPLWAGENERKLAGALDQFNLTKIEGFALICGDEGKYHLLDESLREVIVRICKSPSLLTISLSSAPLQLLLACGPSLKHLQVEYSFQSNQPDVGAGMPSCRESQVVSLDSLQLGYHLNPVSALQFILRHPQAIRVDRLWTLRLKMSTGEDDEDAWMGSLVKACQNSLKTLKLVPHAYTRDGAESVFRRFPHCPNLTTLDIQVDATGLPRDCLQGTASFLESLSPSNAIEALHLGLEFNIRARRSLTGVWGGIWSAALRRIGNCVMLGFPHLRTVTVEIHTPDPDDIQAIRTWVVEALAIPPETGLLGVA</sequence>
<keyword evidence="2" id="KW-1185">Reference proteome</keyword>
<gene>
    <name evidence="1" type="ORF">FA13DRAFT_1775198</name>
</gene>
<accession>A0A4Y7T738</accession>
<evidence type="ECO:0000313" key="2">
    <source>
        <dbReference type="Proteomes" id="UP000298030"/>
    </source>
</evidence>